<dbReference type="Proteomes" id="UP001358586">
    <property type="component" value="Chromosome 11"/>
</dbReference>
<gene>
    <name evidence="2" type="ORF">PVK06_039973</name>
</gene>
<evidence type="ECO:0000313" key="3">
    <source>
        <dbReference type="Proteomes" id="UP001358586"/>
    </source>
</evidence>
<comment type="caution">
    <text evidence="2">The sequence shown here is derived from an EMBL/GenBank/DDBJ whole genome shotgun (WGS) entry which is preliminary data.</text>
</comment>
<proteinExistence type="predicted"/>
<sequence length="124" mass="13602">MASNSGRKRPRVEERSQIAEDNSGVELIPRGHEKVPVNPHKEVYPPTVPTIPKSSSTPTNLTNIPVLVLASSLMGSSLDTTHTILHTSLLSFLNYTSLLARLSKKIEWEGKMKALEGQCLANLE</sequence>
<keyword evidence="3" id="KW-1185">Reference proteome</keyword>
<feature type="compositionally biased region" description="Basic and acidic residues" evidence="1">
    <location>
        <begin position="29"/>
        <end position="43"/>
    </location>
</feature>
<evidence type="ECO:0000313" key="2">
    <source>
        <dbReference type="EMBL" id="KAK5785391.1"/>
    </source>
</evidence>
<dbReference type="EMBL" id="JARKNE010000011">
    <property type="protein sequence ID" value="KAK5785391.1"/>
    <property type="molecule type" value="Genomic_DNA"/>
</dbReference>
<name>A0ABR0N4I1_GOSAR</name>
<reference evidence="2 3" key="1">
    <citation type="submission" date="2023-03" db="EMBL/GenBank/DDBJ databases">
        <title>WGS of Gossypium arboreum.</title>
        <authorList>
            <person name="Yu D."/>
        </authorList>
    </citation>
    <scope>NUCLEOTIDE SEQUENCE [LARGE SCALE GENOMIC DNA]</scope>
    <source>
        <tissue evidence="2">Leaf</tissue>
    </source>
</reference>
<evidence type="ECO:0000256" key="1">
    <source>
        <dbReference type="SAM" id="MobiDB-lite"/>
    </source>
</evidence>
<accession>A0ABR0N4I1</accession>
<feature type="region of interest" description="Disordered" evidence="1">
    <location>
        <begin position="1"/>
        <end position="57"/>
    </location>
</feature>
<organism evidence="2 3">
    <name type="scientific">Gossypium arboreum</name>
    <name type="common">Tree cotton</name>
    <name type="synonym">Gossypium nanking</name>
    <dbReference type="NCBI Taxonomy" id="29729"/>
    <lineage>
        <taxon>Eukaryota</taxon>
        <taxon>Viridiplantae</taxon>
        <taxon>Streptophyta</taxon>
        <taxon>Embryophyta</taxon>
        <taxon>Tracheophyta</taxon>
        <taxon>Spermatophyta</taxon>
        <taxon>Magnoliopsida</taxon>
        <taxon>eudicotyledons</taxon>
        <taxon>Gunneridae</taxon>
        <taxon>Pentapetalae</taxon>
        <taxon>rosids</taxon>
        <taxon>malvids</taxon>
        <taxon>Malvales</taxon>
        <taxon>Malvaceae</taxon>
        <taxon>Malvoideae</taxon>
        <taxon>Gossypium</taxon>
    </lineage>
</organism>
<feature type="compositionally biased region" description="Basic residues" evidence="1">
    <location>
        <begin position="1"/>
        <end position="10"/>
    </location>
</feature>
<protein>
    <submittedName>
        <fullName evidence="2">Uncharacterized protein</fullName>
    </submittedName>
</protein>